<evidence type="ECO:0000256" key="6">
    <source>
        <dbReference type="SAM" id="Phobius"/>
    </source>
</evidence>
<feature type="domain" description="Integral membrane bound transporter" evidence="9">
    <location>
        <begin position="658"/>
        <end position="794"/>
    </location>
</feature>
<dbReference type="Proteomes" id="UP000813444">
    <property type="component" value="Unassembled WGS sequence"/>
</dbReference>
<feature type="transmembrane region" description="Helical" evidence="6">
    <location>
        <begin position="714"/>
        <end position="733"/>
    </location>
</feature>
<feature type="transmembrane region" description="Helical" evidence="6">
    <location>
        <begin position="81"/>
        <end position="101"/>
    </location>
</feature>
<evidence type="ECO:0000256" key="2">
    <source>
        <dbReference type="ARBA" id="ARBA00022692"/>
    </source>
</evidence>
<sequence>MGNSPSATTQHPNMHARNQSLGSGESSPGPRGTRSRNWKLPAWLDHFNKHDLKIVFRCWVAVWVSFLLIFIQPALVDIGQATFFAAIVLFAVPPAGILLIYLLAACSLLLGMCLAWAWGLLTMKAGLAARPGSETARMVRSLGEQAAANARKSGRPVAWEAQILVHDGFMLDASITAVFWVMGCAFIYVLARLRTKNQKLALTQLFGTIVMDLFLLYGPGLPSYNASLATTLVKPGAIGVALGTACCLLFFPQSTSYTVLDSMCKLISTMETSLNTTRRFLNHQDTSPAELLAIRGNILGIYKGAQQAIGFLPLDISRGRWGAEDVKALHAPIREMMMASLAMLDVHMSWVRSMEKAKKLSMGVGEAEAPPAEDARTEKPERHVQGRREMMEAARVMDALQNAEEAVMHEEAMSSLRQTTAELLAVCSQSIKLSVTCIHTVNSSRWIRNPPQHRFDQLTSELQSTVTALRACRETCVADTTEGVLEAYAAMFNRDGNLILAEDHPPLMRGIMLCMVIEERILVMADGVDKLLSSILRLMRSRNEYRIWVPCRLQYALSWLFTNRLSVPSSGTFSDSENNPDDIDTKDPVSLEEDSKEAYHRLRVSRGYTQARPRRSWFSMAVLGTVGWLFDTAGMFAIRMVVVTIATGIPAVIPHSAGFFYREKGIWAVITAQMCVVIYLADFTFSILTRLLGTLIGGVLAMLAWYIGSGSGPGNPYGLAASVAPMILILVWLRIYLPPAYLTASILGAATSCLVIGYSYDDAHIAQYGLPGRGYEAFWKRLVLVLIGFAAATVAQIFPRPPSATRHISKTLSNTANTLCDHYALLLSHWGRRGSHSPLGAVAEEISIGVSESLASVDGMLALLRYEISGSPFDQASLRQIQGHLSGINHALRRLLDLSASLPHHLQDRLAHQFGLLDDKMIGDAMAVLNIVAQALLTGSPLPERLPTSLVRRFFDNLQEQHARPIFSKALVRDDGYRRYCVAMAAYLKFLSVTDDLVVTMKQTVGERHIVHQWEDV</sequence>
<feature type="region of interest" description="Disordered" evidence="5">
    <location>
        <begin position="362"/>
        <end position="384"/>
    </location>
</feature>
<dbReference type="EMBL" id="JAGPNK010000011">
    <property type="protein sequence ID" value="KAH7311422.1"/>
    <property type="molecule type" value="Genomic_DNA"/>
</dbReference>
<feature type="transmembrane region" description="Helical" evidence="6">
    <location>
        <begin position="665"/>
        <end position="681"/>
    </location>
</feature>
<dbReference type="PANTHER" id="PTHR37994">
    <property type="entry name" value="ARAE_2_N DOMAIN-CONTAINING PROTEIN-RELATED"/>
    <property type="match status" value="1"/>
</dbReference>
<feature type="domain" description="Putative ER transporter 6TM N-terminal" evidence="8">
    <location>
        <begin position="40"/>
        <end position="485"/>
    </location>
</feature>
<evidence type="ECO:0000313" key="10">
    <source>
        <dbReference type="EMBL" id="KAH7311422.1"/>
    </source>
</evidence>
<dbReference type="Pfam" id="PF10334">
    <property type="entry name" value="BRE4"/>
    <property type="match status" value="1"/>
</dbReference>
<feature type="transmembrane region" description="Helical" evidence="6">
    <location>
        <begin position="108"/>
        <end position="129"/>
    </location>
</feature>
<dbReference type="InterPro" id="IPR018823">
    <property type="entry name" value="ArAE_2_N"/>
</dbReference>
<evidence type="ECO:0000259" key="9">
    <source>
        <dbReference type="Pfam" id="PF13515"/>
    </source>
</evidence>
<protein>
    <recommendedName>
        <fullName evidence="12">ER transporter 6TM N-terminal domain-containing protein</fullName>
    </recommendedName>
</protein>
<keyword evidence="11" id="KW-1185">Reference proteome</keyword>
<feature type="transmembrane region" description="Helical" evidence="6">
    <location>
        <begin position="237"/>
        <end position="260"/>
    </location>
</feature>
<feature type="compositionally biased region" description="Basic and acidic residues" evidence="5">
    <location>
        <begin position="373"/>
        <end position="384"/>
    </location>
</feature>
<feature type="transmembrane region" description="Helical" evidence="6">
    <location>
        <begin position="169"/>
        <end position="191"/>
    </location>
</feature>
<evidence type="ECO:0000256" key="4">
    <source>
        <dbReference type="ARBA" id="ARBA00023136"/>
    </source>
</evidence>
<gene>
    <name evidence="10" type="ORF">B0I35DRAFT_452695</name>
</gene>
<feature type="region of interest" description="Disordered" evidence="5">
    <location>
        <begin position="1"/>
        <end position="34"/>
    </location>
</feature>
<dbReference type="Pfam" id="PF13515">
    <property type="entry name" value="FUSC_2"/>
    <property type="match status" value="1"/>
</dbReference>
<evidence type="ECO:0000256" key="3">
    <source>
        <dbReference type="ARBA" id="ARBA00022989"/>
    </source>
</evidence>
<evidence type="ECO:0000259" key="7">
    <source>
        <dbReference type="Pfam" id="PF10334"/>
    </source>
</evidence>
<feature type="compositionally biased region" description="Polar residues" evidence="5">
    <location>
        <begin position="1"/>
        <end position="26"/>
    </location>
</feature>
<dbReference type="AlphaFoldDB" id="A0A8K0SL90"/>
<feature type="transmembrane region" description="Helical" evidence="6">
    <location>
        <begin position="200"/>
        <end position="217"/>
    </location>
</feature>
<evidence type="ECO:0000313" key="11">
    <source>
        <dbReference type="Proteomes" id="UP000813444"/>
    </source>
</evidence>
<dbReference type="PANTHER" id="PTHR37994:SF3">
    <property type="entry name" value="ER TRANSPORTER 6TM N-TERMINAL DOMAIN-CONTAINING PROTEIN"/>
    <property type="match status" value="1"/>
</dbReference>
<feature type="transmembrane region" description="Helical" evidence="6">
    <location>
        <begin position="778"/>
        <end position="798"/>
    </location>
</feature>
<keyword evidence="3 6" id="KW-1133">Transmembrane helix</keyword>
<dbReference type="GO" id="GO:0016020">
    <property type="term" value="C:membrane"/>
    <property type="evidence" value="ECO:0007669"/>
    <property type="project" value="UniProtKB-SubCell"/>
</dbReference>
<dbReference type="InterPro" id="IPR018820">
    <property type="entry name" value="BRE4-related_DUF2421"/>
</dbReference>
<evidence type="ECO:0008006" key="12">
    <source>
        <dbReference type="Google" id="ProtNLM"/>
    </source>
</evidence>
<evidence type="ECO:0000259" key="8">
    <source>
        <dbReference type="Pfam" id="PF10337"/>
    </source>
</evidence>
<feature type="transmembrane region" description="Helical" evidence="6">
    <location>
        <begin position="688"/>
        <end position="708"/>
    </location>
</feature>
<proteinExistence type="predicted"/>
<feature type="transmembrane region" description="Helical" evidence="6">
    <location>
        <begin position="740"/>
        <end position="758"/>
    </location>
</feature>
<feature type="transmembrane region" description="Helical" evidence="6">
    <location>
        <begin position="54"/>
        <end position="75"/>
    </location>
</feature>
<dbReference type="InterPro" id="IPR049453">
    <property type="entry name" value="Memb_transporter_dom"/>
</dbReference>
<feature type="domain" description="DUF2421" evidence="7">
    <location>
        <begin position="799"/>
        <end position="1009"/>
    </location>
</feature>
<comment type="caution">
    <text evidence="10">The sequence shown here is derived from an EMBL/GenBank/DDBJ whole genome shotgun (WGS) entry which is preliminary data.</text>
</comment>
<evidence type="ECO:0000256" key="5">
    <source>
        <dbReference type="SAM" id="MobiDB-lite"/>
    </source>
</evidence>
<dbReference type="OrthoDB" id="2274698at2759"/>
<keyword evidence="2 6" id="KW-0812">Transmembrane</keyword>
<feature type="transmembrane region" description="Helical" evidence="6">
    <location>
        <begin position="620"/>
        <end position="653"/>
    </location>
</feature>
<name>A0A8K0SL90_9HYPO</name>
<accession>A0A8K0SL90</accession>
<dbReference type="Pfam" id="PF10337">
    <property type="entry name" value="ArAE_2_N"/>
    <property type="match status" value="1"/>
</dbReference>
<organism evidence="10 11">
    <name type="scientific">Stachybotrys elegans</name>
    <dbReference type="NCBI Taxonomy" id="80388"/>
    <lineage>
        <taxon>Eukaryota</taxon>
        <taxon>Fungi</taxon>
        <taxon>Dikarya</taxon>
        <taxon>Ascomycota</taxon>
        <taxon>Pezizomycotina</taxon>
        <taxon>Sordariomycetes</taxon>
        <taxon>Hypocreomycetidae</taxon>
        <taxon>Hypocreales</taxon>
        <taxon>Stachybotryaceae</taxon>
        <taxon>Stachybotrys</taxon>
    </lineage>
</organism>
<reference evidence="10" key="1">
    <citation type="journal article" date="2021" name="Nat. Commun.">
        <title>Genetic determinants of endophytism in the Arabidopsis root mycobiome.</title>
        <authorList>
            <person name="Mesny F."/>
            <person name="Miyauchi S."/>
            <person name="Thiergart T."/>
            <person name="Pickel B."/>
            <person name="Atanasova L."/>
            <person name="Karlsson M."/>
            <person name="Huettel B."/>
            <person name="Barry K.W."/>
            <person name="Haridas S."/>
            <person name="Chen C."/>
            <person name="Bauer D."/>
            <person name="Andreopoulos W."/>
            <person name="Pangilinan J."/>
            <person name="LaButti K."/>
            <person name="Riley R."/>
            <person name="Lipzen A."/>
            <person name="Clum A."/>
            <person name="Drula E."/>
            <person name="Henrissat B."/>
            <person name="Kohler A."/>
            <person name="Grigoriev I.V."/>
            <person name="Martin F.M."/>
            <person name="Hacquard S."/>
        </authorList>
    </citation>
    <scope>NUCLEOTIDE SEQUENCE</scope>
    <source>
        <strain evidence="10">MPI-CAGE-CH-0235</strain>
    </source>
</reference>
<evidence type="ECO:0000256" key="1">
    <source>
        <dbReference type="ARBA" id="ARBA00004141"/>
    </source>
</evidence>
<keyword evidence="4 6" id="KW-0472">Membrane</keyword>
<comment type="subcellular location">
    <subcellularLocation>
        <location evidence="1">Membrane</location>
        <topology evidence="1">Multi-pass membrane protein</topology>
    </subcellularLocation>
</comment>